<evidence type="ECO:0008006" key="5">
    <source>
        <dbReference type="Google" id="ProtNLM"/>
    </source>
</evidence>
<dbReference type="Proteomes" id="UP000270205">
    <property type="component" value="Unassembled WGS sequence"/>
</dbReference>
<name>A0A7Z8YPG3_9FLAO</name>
<accession>A0A7Z8YPG3</accession>
<evidence type="ECO:0000313" key="3">
    <source>
        <dbReference type="EMBL" id="VDH03813.1"/>
    </source>
</evidence>
<sequence length="310" mass="36706">MAKEKQILRLKYIENFLRTKGERGATFEEITNELERKFKEHDALSEFSFEKRTFQRDKNTLERVLGVEIQYNLKKGVYHIAKDEIDQQEDNILDNLLLVNAYREIKHKTNIMFFEQRTARGLYHLNELITAITQQKVVSFNYQKFWTDGNIVKKSVEPYALKEFKHRWYLLANEHKKEKFQIKAYGLDRITHLETSNSSFKRQMYDAGEAFHHAFGIVSPNGEIPQKIRLSFDTQQAHYIKALPLHHSQSIVSQTEDTTTFEYFLVPTYDFIQELLSYGNRVKVLAPKSLSKIIIHELEKNLKQYQTNMS</sequence>
<evidence type="ECO:0000259" key="2">
    <source>
        <dbReference type="Pfam" id="PF25583"/>
    </source>
</evidence>
<dbReference type="Pfam" id="PF25583">
    <property type="entry name" value="WCX"/>
    <property type="match status" value="1"/>
</dbReference>
<proteinExistence type="predicted"/>
<comment type="caution">
    <text evidence="3">The sequence shown here is derived from an EMBL/GenBank/DDBJ whole genome shotgun (WGS) entry which is preliminary data.</text>
</comment>
<feature type="domain" description="WYL" evidence="1">
    <location>
        <begin position="124"/>
        <end position="194"/>
    </location>
</feature>
<dbReference type="PANTHER" id="PTHR34580:SF9">
    <property type="entry name" value="SLL5097 PROTEIN"/>
    <property type="match status" value="1"/>
</dbReference>
<gene>
    <name evidence="3" type="ORF">NCTC12929_01124</name>
</gene>
<dbReference type="RefSeq" id="WP_125151108.1">
    <property type="nucleotide sequence ID" value="NZ_UYIV01000001.1"/>
</dbReference>
<evidence type="ECO:0000259" key="1">
    <source>
        <dbReference type="Pfam" id="PF13280"/>
    </source>
</evidence>
<protein>
    <recommendedName>
        <fullName evidence="5">WYL domain-containing protein</fullName>
    </recommendedName>
</protein>
<dbReference type="InterPro" id="IPR057727">
    <property type="entry name" value="WCX_dom"/>
</dbReference>
<reference evidence="3 4" key="1">
    <citation type="submission" date="2018-11" db="EMBL/GenBank/DDBJ databases">
        <authorList>
            <consortium name="Pathogen Informatics"/>
        </authorList>
    </citation>
    <scope>NUCLEOTIDE SEQUENCE [LARGE SCALE GENOMIC DNA]</scope>
    <source>
        <strain evidence="3 4">NCTC12929</strain>
    </source>
</reference>
<dbReference type="Pfam" id="PF13280">
    <property type="entry name" value="WYL"/>
    <property type="match status" value="1"/>
</dbReference>
<organism evidence="3 4">
    <name type="scientific">Bergeyella zoohelcum</name>
    <dbReference type="NCBI Taxonomy" id="1015"/>
    <lineage>
        <taxon>Bacteria</taxon>
        <taxon>Pseudomonadati</taxon>
        <taxon>Bacteroidota</taxon>
        <taxon>Flavobacteriia</taxon>
        <taxon>Flavobacteriales</taxon>
        <taxon>Weeksellaceae</taxon>
        <taxon>Bergeyella</taxon>
    </lineage>
</organism>
<dbReference type="PROSITE" id="PS52050">
    <property type="entry name" value="WYL"/>
    <property type="match status" value="1"/>
</dbReference>
<dbReference type="InterPro" id="IPR026881">
    <property type="entry name" value="WYL_dom"/>
</dbReference>
<dbReference type="PANTHER" id="PTHR34580">
    <property type="match status" value="1"/>
</dbReference>
<dbReference type="AlphaFoldDB" id="A0A7Z8YPG3"/>
<evidence type="ECO:0000313" key="4">
    <source>
        <dbReference type="Proteomes" id="UP000270205"/>
    </source>
</evidence>
<dbReference type="EMBL" id="UYIV01000001">
    <property type="protein sequence ID" value="VDH03813.1"/>
    <property type="molecule type" value="Genomic_DNA"/>
</dbReference>
<feature type="domain" description="WCX" evidence="2">
    <location>
        <begin position="226"/>
        <end position="300"/>
    </location>
</feature>
<dbReference type="InterPro" id="IPR051534">
    <property type="entry name" value="CBASS_pafABC_assoc_protein"/>
</dbReference>